<accession>A0A212LIR2</accession>
<sequence length="239" mass="26832">MSLAPTDKFLRIPYVGLMRVLRRLIWRGDRFRSAPRPASRTGLWLRSLFAIYDIDEMNRLDLAWWQLDGIARVGAFLDARPGARVFEYGSGASTLWLSRRAGTVISVEHVSSWAAVVRNLLVNAPHVCLLEVPGEPINDGNRAYASDKPRDRGLAFHNYVHAIDGEEPFDLIIIDGRCRSLCLGAAKAHLKPDGLIVFDNSGRRRYRDAIDGSGMKVERLRGLTACLPYPDETTLLRFA</sequence>
<organism evidence="1">
    <name type="scientific">uncultured Pleomorphomonas sp</name>
    <dbReference type="NCBI Taxonomy" id="442121"/>
    <lineage>
        <taxon>Bacteria</taxon>
        <taxon>Pseudomonadati</taxon>
        <taxon>Pseudomonadota</taxon>
        <taxon>Alphaproteobacteria</taxon>
        <taxon>Hyphomicrobiales</taxon>
        <taxon>Pleomorphomonadaceae</taxon>
        <taxon>Pleomorphomonas</taxon>
        <taxon>environmental samples</taxon>
    </lineage>
</organism>
<evidence type="ECO:0000313" key="1">
    <source>
        <dbReference type="EMBL" id="SCM77390.1"/>
    </source>
</evidence>
<dbReference type="AlphaFoldDB" id="A0A212LIR2"/>
<name>A0A212LIR2_9HYPH</name>
<dbReference type="InterPro" id="IPR029063">
    <property type="entry name" value="SAM-dependent_MTases_sf"/>
</dbReference>
<dbReference type="Gene3D" id="3.40.50.150">
    <property type="entry name" value="Vaccinia Virus protein VP39"/>
    <property type="match status" value="1"/>
</dbReference>
<gene>
    <name evidence="1" type="ORF">KL86PLE_41195</name>
</gene>
<proteinExistence type="predicted"/>
<reference evidence="1" key="1">
    <citation type="submission" date="2016-08" db="EMBL/GenBank/DDBJ databases">
        <authorList>
            <person name="Seilhamer J.J."/>
        </authorList>
    </citation>
    <scope>NUCLEOTIDE SEQUENCE</scope>
    <source>
        <strain evidence="1">86</strain>
    </source>
</reference>
<dbReference type="SUPFAM" id="SSF53335">
    <property type="entry name" value="S-adenosyl-L-methionine-dependent methyltransferases"/>
    <property type="match status" value="1"/>
</dbReference>
<protein>
    <submittedName>
        <fullName evidence="1">Uncharacterized protein</fullName>
    </submittedName>
</protein>
<dbReference type="EMBL" id="FMJD01000008">
    <property type="protein sequence ID" value="SCM77390.1"/>
    <property type="molecule type" value="Genomic_DNA"/>
</dbReference>